<organism evidence="9 10">
    <name type="scientific">Piedraia hortae CBS 480.64</name>
    <dbReference type="NCBI Taxonomy" id="1314780"/>
    <lineage>
        <taxon>Eukaryota</taxon>
        <taxon>Fungi</taxon>
        <taxon>Dikarya</taxon>
        <taxon>Ascomycota</taxon>
        <taxon>Pezizomycotina</taxon>
        <taxon>Dothideomycetes</taxon>
        <taxon>Dothideomycetidae</taxon>
        <taxon>Capnodiales</taxon>
        <taxon>Piedraiaceae</taxon>
        <taxon>Piedraia</taxon>
    </lineage>
</organism>
<keyword evidence="10" id="KW-1185">Reference proteome</keyword>
<feature type="domain" description="Transcription factor spt8 beta-propeller" evidence="8">
    <location>
        <begin position="463"/>
        <end position="635"/>
    </location>
</feature>
<dbReference type="AlphaFoldDB" id="A0A6A7BWR5"/>
<dbReference type="PROSITE" id="PS50082">
    <property type="entry name" value="WD_REPEATS_2"/>
    <property type="match status" value="1"/>
</dbReference>
<dbReference type="InterPro" id="IPR057544">
    <property type="entry name" value="Beta-prop_SPT8"/>
</dbReference>
<feature type="region of interest" description="Disordered" evidence="7">
    <location>
        <begin position="329"/>
        <end position="359"/>
    </location>
</feature>
<name>A0A6A7BWR5_9PEZI</name>
<keyword evidence="1 6" id="KW-0853">WD repeat</keyword>
<evidence type="ECO:0000256" key="4">
    <source>
        <dbReference type="ARBA" id="ARBA00039789"/>
    </source>
</evidence>
<gene>
    <name evidence="9" type="ORF">K470DRAFT_114199</name>
</gene>
<evidence type="ECO:0000313" key="9">
    <source>
        <dbReference type="EMBL" id="KAF2858938.1"/>
    </source>
</evidence>
<feature type="region of interest" description="Disordered" evidence="7">
    <location>
        <begin position="403"/>
        <end position="469"/>
    </location>
</feature>
<evidence type="ECO:0000256" key="1">
    <source>
        <dbReference type="ARBA" id="ARBA00022574"/>
    </source>
</evidence>
<dbReference type="GO" id="GO:0000124">
    <property type="term" value="C:SAGA complex"/>
    <property type="evidence" value="ECO:0007669"/>
    <property type="project" value="TreeGrafter"/>
</dbReference>
<evidence type="ECO:0000256" key="7">
    <source>
        <dbReference type="SAM" id="MobiDB-lite"/>
    </source>
</evidence>
<comment type="function">
    <text evidence="5">Involved in mitochondrial fission. Acts as an adapter protein required to form mitochondrial fission complexes. Formation of these complexes is required to promote constriction and fission of the mitochondrial compartment at a late step in mitochondrial division.</text>
</comment>
<dbReference type="SUPFAM" id="SSF50978">
    <property type="entry name" value="WD40 repeat-like"/>
    <property type="match status" value="1"/>
</dbReference>
<dbReference type="Pfam" id="PF23798">
    <property type="entry name" value="Beta-prop_SPT8"/>
    <property type="match status" value="2"/>
</dbReference>
<evidence type="ECO:0000256" key="2">
    <source>
        <dbReference type="ARBA" id="ARBA00022737"/>
    </source>
</evidence>
<dbReference type="InterPro" id="IPR015943">
    <property type="entry name" value="WD40/YVTN_repeat-like_dom_sf"/>
</dbReference>
<dbReference type="PANTHER" id="PTHR22847">
    <property type="entry name" value="WD40 REPEAT PROTEIN"/>
    <property type="match status" value="1"/>
</dbReference>
<comment type="similarity">
    <text evidence="3">Belongs to the WD repeat MDV1/CAF4 family.</text>
</comment>
<accession>A0A6A7BWR5</accession>
<dbReference type="EMBL" id="MU006000">
    <property type="protein sequence ID" value="KAF2858938.1"/>
    <property type="molecule type" value="Genomic_DNA"/>
</dbReference>
<dbReference type="InterPro" id="IPR001680">
    <property type="entry name" value="WD40_rpt"/>
</dbReference>
<dbReference type="Proteomes" id="UP000799421">
    <property type="component" value="Unassembled WGS sequence"/>
</dbReference>
<dbReference type="Gene3D" id="2.130.10.10">
    <property type="entry name" value="YVTN repeat-like/Quinoprotein amine dehydrogenase"/>
    <property type="match status" value="2"/>
</dbReference>
<proteinExistence type="inferred from homology"/>
<evidence type="ECO:0000259" key="8">
    <source>
        <dbReference type="Pfam" id="PF23798"/>
    </source>
</evidence>
<feature type="compositionally biased region" description="Acidic residues" evidence="7">
    <location>
        <begin position="15"/>
        <end position="73"/>
    </location>
</feature>
<dbReference type="OrthoDB" id="10260946at2759"/>
<evidence type="ECO:0000256" key="5">
    <source>
        <dbReference type="ARBA" id="ARBA00043913"/>
    </source>
</evidence>
<feature type="region of interest" description="Disordered" evidence="7">
    <location>
        <begin position="1"/>
        <end position="127"/>
    </location>
</feature>
<feature type="domain" description="Transcription factor spt8 beta-propeller" evidence="8">
    <location>
        <begin position="135"/>
        <end position="337"/>
    </location>
</feature>
<dbReference type="InterPro" id="IPR036322">
    <property type="entry name" value="WD40_repeat_dom_sf"/>
</dbReference>
<evidence type="ECO:0000313" key="10">
    <source>
        <dbReference type="Proteomes" id="UP000799421"/>
    </source>
</evidence>
<reference evidence="9" key="1">
    <citation type="journal article" date="2020" name="Stud. Mycol.">
        <title>101 Dothideomycetes genomes: a test case for predicting lifestyles and emergence of pathogens.</title>
        <authorList>
            <person name="Haridas S."/>
            <person name="Albert R."/>
            <person name="Binder M."/>
            <person name="Bloem J."/>
            <person name="Labutti K."/>
            <person name="Salamov A."/>
            <person name="Andreopoulos B."/>
            <person name="Baker S."/>
            <person name="Barry K."/>
            <person name="Bills G."/>
            <person name="Bluhm B."/>
            <person name="Cannon C."/>
            <person name="Castanera R."/>
            <person name="Culley D."/>
            <person name="Daum C."/>
            <person name="Ezra D."/>
            <person name="Gonzalez J."/>
            <person name="Henrissat B."/>
            <person name="Kuo A."/>
            <person name="Liang C."/>
            <person name="Lipzen A."/>
            <person name="Lutzoni F."/>
            <person name="Magnuson J."/>
            <person name="Mondo S."/>
            <person name="Nolan M."/>
            <person name="Ohm R."/>
            <person name="Pangilinan J."/>
            <person name="Park H.-J."/>
            <person name="Ramirez L."/>
            <person name="Alfaro M."/>
            <person name="Sun H."/>
            <person name="Tritt A."/>
            <person name="Yoshinaga Y."/>
            <person name="Zwiers L.-H."/>
            <person name="Turgeon B."/>
            <person name="Goodwin S."/>
            <person name="Spatafora J."/>
            <person name="Crous P."/>
            <person name="Grigoriev I."/>
        </authorList>
    </citation>
    <scope>NUCLEOTIDE SEQUENCE</scope>
    <source>
        <strain evidence="9">CBS 480.64</strain>
    </source>
</reference>
<feature type="repeat" description="WD" evidence="6">
    <location>
        <begin position="267"/>
        <end position="308"/>
    </location>
</feature>
<keyword evidence="2" id="KW-0677">Repeat</keyword>
<feature type="compositionally biased region" description="Low complexity" evidence="7">
    <location>
        <begin position="108"/>
        <end position="118"/>
    </location>
</feature>
<protein>
    <recommendedName>
        <fullName evidence="4">Mitochondrial division protein 1</fullName>
    </recommendedName>
</protein>
<dbReference type="PANTHER" id="PTHR22847:SF637">
    <property type="entry name" value="WD REPEAT DOMAIN 5B"/>
    <property type="match status" value="1"/>
</dbReference>
<dbReference type="SMART" id="SM00320">
    <property type="entry name" value="WD40"/>
    <property type="match status" value="6"/>
</dbReference>
<dbReference type="PROSITE" id="PS50294">
    <property type="entry name" value="WD_REPEATS_REGION"/>
    <property type="match status" value="1"/>
</dbReference>
<sequence length="647" mass="69827">MTAVISMANYGEADTVGEDEFENEDEEMDDAEPEADEENGGDEDEDEDEDVDDDGEEEDEDEDEDNENDDNDDRSEAKSSPRRPRANGQQPPDVRMSPPTPPSRPAVTAEAEATAETGTGTGTGVRSEAMNARMYDIVPTMAAPQSTSINAVAATPDMRWVLTGGTDGYVRMYNWVDTANGKVPLTVAQKHSFVDSVMKAGSLLTYWENDELTGPRTPGKADEVKWTSPVYSLAMQSQALWALAGTEGGAINLFSCRHEAGTRITGFKEHASAVSVLTLSSDERSLLSGSWDKTVHDWDLDIAKVKRSFLGSGGQISAIRVRPLSAVPVPDIPDSDQPSTTFSTNTQPKTNGLVSSAPVDEDTAASVDGSLFGDEHNSLFDEQLTLTDGDELEKALQKELEAAERNEAAAAESAASGQAVGLTGNYPSSNVPNGISHAEEPLTTPPTEESVPKVQSGAHLPPQSESTFLSSTVNGTVSIWDRRVQNAVATIQPSANTPRWCWDACWSPDGNFFYVGRKNNIVDEYSIHHLSSRNREPSRQFRFHSGSGPVYALQAMPNGRHLVCASKDILRIYNLQHSSAEGKNKSAMPFTIVPGHRGGVISAIHLDPSCRFMLTAGGNRGWEGTGTDALLGYEIGVQDTNGVWKRL</sequence>
<feature type="compositionally biased region" description="Polar residues" evidence="7">
    <location>
        <begin position="336"/>
        <end position="354"/>
    </location>
</feature>
<evidence type="ECO:0000256" key="3">
    <source>
        <dbReference type="ARBA" id="ARBA00038415"/>
    </source>
</evidence>
<evidence type="ECO:0000256" key="6">
    <source>
        <dbReference type="PROSITE-ProRule" id="PRU00221"/>
    </source>
</evidence>